<keyword evidence="3" id="KW-1185">Reference proteome</keyword>
<gene>
    <name evidence="2" type="ORF">GCM10010358_55600</name>
</gene>
<dbReference type="Proteomes" id="UP000619244">
    <property type="component" value="Unassembled WGS sequence"/>
</dbReference>
<dbReference type="EMBL" id="BMVU01000033">
    <property type="protein sequence ID" value="GGX94596.1"/>
    <property type="molecule type" value="Genomic_DNA"/>
</dbReference>
<feature type="compositionally biased region" description="Polar residues" evidence="1">
    <location>
        <begin position="7"/>
        <end position="21"/>
    </location>
</feature>
<reference evidence="2" key="2">
    <citation type="submission" date="2020-09" db="EMBL/GenBank/DDBJ databases">
        <authorList>
            <person name="Sun Q."/>
            <person name="Ohkuma M."/>
        </authorList>
    </citation>
    <scope>NUCLEOTIDE SEQUENCE</scope>
    <source>
        <strain evidence="2">JCM 4790</strain>
    </source>
</reference>
<organism evidence="2 3">
    <name type="scientific">Streptomyces minutiscleroticus</name>
    <dbReference type="NCBI Taxonomy" id="68238"/>
    <lineage>
        <taxon>Bacteria</taxon>
        <taxon>Bacillati</taxon>
        <taxon>Actinomycetota</taxon>
        <taxon>Actinomycetes</taxon>
        <taxon>Kitasatosporales</taxon>
        <taxon>Streptomycetaceae</taxon>
        <taxon>Streptomyces</taxon>
    </lineage>
</organism>
<evidence type="ECO:0000313" key="3">
    <source>
        <dbReference type="Proteomes" id="UP000619244"/>
    </source>
</evidence>
<comment type="caution">
    <text evidence="2">The sequence shown here is derived from an EMBL/GenBank/DDBJ whole genome shotgun (WGS) entry which is preliminary data.</text>
</comment>
<accession>A0A918NU86</accession>
<protein>
    <submittedName>
        <fullName evidence="2">Uncharacterized protein</fullName>
    </submittedName>
</protein>
<evidence type="ECO:0000256" key="1">
    <source>
        <dbReference type="SAM" id="MobiDB-lite"/>
    </source>
</evidence>
<proteinExistence type="predicted"/>
<dbReference type="AlphaFoldDB" id="A0A918NU86"/>
<feature type="region of interest" description="Disordered" evidence="1">
    <location>
        <begin position="39"/>
        <end position="104"/>
    </location>
</feature>
<reference evidence="2" key="1">
    <citation type="journal article" date="2014" name="Int. J. Syst. Evol. Microbiol.">
        <title>Complete genome sequence of Corynebacterium casei LMG S-19264T (=DSM 44701T), isolated from a smear-ripened cheese.</title>
        <authorList>
            <consortium name="US DOE Joint Genome Institute (JGI-PGF)"/>
            <person name="Walter F."/>
            <person name="Albersmeier A."/>
            <person name="Kalinowski J."/>
            <person name="Ruckert C."/>
        </authorList>
    </citation>
    <scope>NUCLEOTIDE SEQUENCE</scope>
    <source>
        <strain evidence="2">JCM 4790</strain>
    </source>
</reference>
<feature type="region of interest" description="Disordered" evidence="1">
    <location>
        <begin position="1"/>
        <end position="22"/>
    </location>
</feature>
<sequence length="104" mass="11203">MVLASWRHSTSVPLLSSQASSRGRRAVIEFTFQVAMRMDHNLPGGCDNGRPEGRGARPRPPAADADRLRGPAGRWATGAAQRSVEEPGASRRCSVPPSAPIWRS</sequence>
<evidence type="ECO:0000313" key="2">
    <source>
        <dbReference type="EMBL" id="GGX94596.1"/>
    </source>
</evidence>
<name>A0A918NU86_9ACTN</name>